<name>A0A402AY85_9CHLR</name>
<sequence length="80" mass="9277">MFVIIMSEAYNDEGRRKGWEAGIFVFYDIVRISMIILETEHLLFRPLTLDDLDDMTALYTDPEVTRFLAAHVAGMRYNAS</sequence>
<gene>
    <name evidence="1" type="ORF">KDK_78720</name>
</gene>
<dbReference type="InterPro" id="IPR016181">
    <property type="entry name" value="Acyl_CoA_acyltransferase"/>
</dbReference>
<dbReference type="Gene3D" id="3.40.630.30">
    <property type="match status" value="1"/>
</dbReference>
<keyword evidence="2" id="KW-1185">Reference proteome</keyword>
<evidence type="ECO:0000313" key="1">
    <source>
        <dbReference type="EMBL" id="GCE24072.1"/>
    </source>
</evidence>
<dbReference type="SUPFAM" id="SSF55729">
    <property type="entry name" value="Acyl-CoA N-acyltransferases (Nat)"/>
    <property type="match status" value="1"/>
</dbReference>
<dbReference type="AlphaFoldDB" id="A0A402AY85"/>
<organism evidence="1 2">
    <name type="scientific">Dictyobacter kobayashii</name>
    <dbReference type="NCBI Taxonomy" id="2014872"/>
    <lineage>
        <taxon>Bacteria</taxon>
        <taxon>Bacillati</taxon>
        <taxon>Chloroflexota</taxon>
        <taxon>Ktedonobacteria</taxon>
        <taxon>Ktedonobacterales</taxon>
        <taxon>Dictyobacteraceae</taxon>
        <taxon>Dictyobacter</taxon>
    </lineage>
</organism>
<reference evidence="2" key="1">
    <citation type="submission" date="2018-12" db="EMBL/GenBank/DDBJ databases">
        <title>Tengunoibacter tsumagoiensis gen. nov., sp. nov., Dictyobacter kobayashii sp. nov., D. alpinus sp. nov., and D. joshuensis sp. nov. and description of Dictyobacteraceae fam. nov. within the order Ktedonobacterales isolated from Tengu-no-mugimeshi.</title>
        <authorList>
            <person name="Wang C.M."/>
            <person name="Zheng Y."/>
            <person name="Sakai Y."/>
            <person name="Toyoda A."/>
            <person name="Minakuchi Y."/>
            <person name="Abe K."/>
            <person name="Yokota A."/>
            <person name="Yabe S."/>
        </authorList>
    </citation>
    <scope>NUCLEOTIDE SEQUENCE [LARGE SCALE GENOMIC DNA]</scope>
    <source>
        <strain evidence="2">Uno11</strain>
    </source>
</reference>
<accession>A0A402AY85</accession>
<proteinExistence type="predicted"/>
<dbReference type="EMBL" id="BIFS01000002">
    <property type="protein sequence ID" value="GCE24072.1"/>
    <property type="molecule type" value="Genomic_DNA"/>
</dbReference>
<dbReference type="Proteomes" id="UP000287188">
    <property type="component" value="Unassembled WGS sequence"/>
</dbReference>
<evidence type="ECO:0000313" key="2">
    <source>
        <dbReference type="Proteomes" id="UP000287188"/>
    </source>
</evidence>
<protein>
    <submittedName>
        <fullName evidence="1">Uncharacterized protein</fullName>
    </submittedName>
</protein>
<comment type="caution">
    <text evidence="1">The sequence shown here is derived from an EMBL/GenBank/DDBJ whole genome shotgun (WGS) entry which is preliminary data.</text>
</comment>